<dbReference type="STRING" id="1776334.APZ16_02550"/>
<protein>
    <recommendedName>
        <fullName evidence="9">Aldehyde ferredoxin oxidoreductase N-terminal domain-containing protein</fullName>
    </recommendedName>
</protein>
<comment type="cofactor">
    <cofactor evidence="1">
        <name>[4Fe-4S] cluster</name>
        <dbReference type="ChEBI" id="CHEBI:49883"/>
    </cofactor>
</comment>
<sequence length="643" mass="71568">MSFKYRAYAGKIIRVNLSHGTITKQPLDAKMAENFLGGSGFITKILWDEVGPQTDPLGPENRLIFAIGPLCGTGWPVSCRFEVGAKSPLTGIYGDSSCCGHWGPELKFAGYDAVVFEGKASKPVYLWVNDDTIKIMDAGALWGKTTGETEEIIRKDLGDHRIQVASCGPAGENLVRYASVISLRRAAARCGLGAVMGSKNLKAVAVRGTKDVKTEYPKEFYDFMNEIIEVYKKDFYILDRIKFGTPILVELMNEIARWPVKNFQTGVFPYAKEIGGERIRREYRIKDRGGFGCWATCEKPVRVKEPPFSGIYAKQPEYETLSALGARLWIRNLDALIYANELCDELGLDTISTGGTISWAMECYENGILTKKDTDGIELSWGNHEALLELIPKIAKREGFGAILAEGSFRAAQMMGRGSEKYLMTVKGMEIAAQDGRAQKSMGLAHAVASRGADHLKAFPLLDELGREEPIKARFGEKYLPEMAQPLNPKYKAFEVKDGEELCALCDSLSLCKSSGICLPLYTGQIYFEDLAKIMKLATGMKVTGEDMRRTGERIVNLQRAFNIREGLTRKDDRLPERFTKTPAPEGVAKGHVVELDKMLDEYYRLRGWDTETGLIPRKKLEELGIGYVADELEKMGKIPKVN</sequence>
<keyword evidence="7" id="KW-0411">Iron-sulfur</keyword>
<dbReference type="InterPro" id="IPR001203">
    <property type="entry name" value="OxRdtase_Ald_Fedxn_C"/>
</dbReference>
<proteinExistence type="inferred from homology"/>
<organism evidence="10 11">
    <name type="scientific">Hadarchaeum yellowstonense</name>
    <dbReference type="NCBI Taxonomy" id="1776334"/>
    <lineage>
        <taxon>Archaea</taxon>
        <taxon>Methanobacteriati</taxon>
        <taxon>Candidatus Hadarchaeota</taxon>
        <taxon>Candidatus Hadarchaeia</taxon>
        <taxon>Candidatus Hadarchaeales</taxon>
        <taxon>Candidatus Hadarchaeaceae</taxon>
        <taxon>Candidatus Hadarchaeum</taxon>
    </lineage>
</organism>
<dbReference type="GO" id="GO:0016625">
    <property type="term" value="F:oxidoreductase activity, acting on the aldehyde or oxo group of donors, iron-sulfur protein as acceptor"/>
    <property type="evidence" value="ECO:0007669"/>
    <property type="project" value="InterPro"/>
</dbReference>
<keyword evidence="3" id="KW-0004">4Fe-4S</keyword>
<comment type="similarity">
    <text evidence="2">Belongs to the AOR/FOR family.</text>
</comment>
<evidence type="ECO:0000256" key="1">
    <source>
        <dbReference type="ARBA" id="ARBA00001966"/>
    </source>
</evidence>
<dbReference type="SUPFAM" id="SSF48310">
    <property type="entry name" value="Aldehyde ferredoxin oxidoreductase, C-terminal domains"/>
    <property type="match status" value="1"/>
</dbReference>
<name>A0A147JY16_HADYE</name>
<dbReference type="Gene3D" id="3.60.9.10">
    <property type="entry name" value="Aldehyde ferredoxin oxidoreductase, N-terminal domain"/>
    <property type="match status" value="1"/>
</dbReference>
<evidence type="ECO:0000256" key="2">
    <source>
        <dbReference type="ARBA" id="ARBA00011032"/>
    </source>
</evidence>
<evidence type="ECO:0000256" key="3">
    <source>
        <dbReference type="ARBA" id="ARBA00022485"/>
    </source>
</evidence>
<dbReference type="GO" id="GO:0009055">
    <property type="term" value="F:electron transfer activity"/>
    <property type="evidence" value="ECO:0007669"/>
    <property type="project" value="InterPro"/>
</dbReference>
<gene>
    <name evidence="10" type="ORF">APZ16_02550</name>
</gene>
<keyword evidence="5" id="KW-0560">Oxidoreductase</keyword>
<accession>A0A147JY16</accession>
<evidence type="ECO:0000256" key="6">
    <source>
        <dbReference type="ARBA" id="ARBA00023004"/>
    </source>
</evidence>
<keyword evidence="4" id="KW-0479">Metal-binding</keyword>
<dbReference type="InterPro" id="IPR013985">
    <property type="entry name" value="Ald_Fedxn_OxRdtase_dom3"/>
</dbReference>
<dbReference type="EMBL" id="LQMQ01000022">
    <property type="protein sequence ID" value="KUO41398.1"/>
    <property type="molecule type" value="Genomic_DNA"/>
</dbReference>
<reference evidence="10 11" key="1">
    <citation type="journal article" date="2016" name="Nat. Microbiol.">
        <title>Genomic inference of the metabolism of cosmopolitan subsurface Archaea, Hadesarchaea.</title>
        <authorList>
            <person name="Baker B.J."/>
            <person name="Saw J.H."/>
            <person name="Lind A.E."/>
            <person name="Lazar C.S."/>
            <person name="Hinrichs K.-U."/>
            <person name="Teske A.P."/>
            <person name="Ettema T.J."/>
        </authorList>
    </citation>
    <scope>NUCLEOTIDE SEQUENCE [LARGE SCALE GENOMIC DNA]</scope>
</reference>
<dbReference type="GO" id="GO:0051539">
    <property type="term" value="F:4 iron, 4 sulfur cluster binding"/>
    <property type="evidence" value="ECO:0007669"/>
    <property type="project" value="UniProtKB-KW"/>
</dbReference>
<evidence type="ECO:0000313" key="11">
    <source>
        <dbReference type="Proteomes" id="UP000074294"/>
    </source>
</evidence>
<comment type="cofactor">
    <cofactor evidence="8">
        <name>tungstopterin</name>
        <dbReference type="ChEBI" id="CHEBI:30402"/>
    </cofactor>
</comment>
<dbReference type="Pfam" id="PF02730">
    <property type="entry name" value="AFOR_N"/>
    <property type="match status" value="1"/>
</dbReference>
<dbReference type="Pfam" id="PF01314">
    <property type="entry name" value="AFOR_C"/>
    <property type="match status" value="1"/>
</dbReference>
<dbReference type="PANTHER" id="PTHR30038">
    <property type="entry name" value="ALDEHYDE FERREDOXIN OXIDOREDUCTASE"/>
    <property type="match status" value="1"/>
</dbReference>
<dbReference type="SUPFAM" id="SSF56228">
    <property type="entry name" value="Aldehyde ferredoxin oxidoreductase, N-terminal domain"/>
    <property type="match status" value="1"/>
</dbReference>
<dbReference type="InterPro" id="IPR013983">
    <property type="entry name" value="Ald_Fedxn_OxRdtase_N"/>
</dbReference>
<evidence type="ECO:0000313" key="10">
    <source>
        <dbReference type="EMBL" id="KUO41398.1"/>
    </source>
</evidence>
<keyword evidence="6" id="KW-0408">Iron</keyword>
<evidence type="ECO:0000256" key="7">
    <source>
        <dbReference type="ARBA" id="ARBA00023014"/>
    </source>
</evidence>
<dbReference type="InterPro" id="IPR036021">
    <property type="entry name" value="Tungsten_al_ferr_oxy-like_C"/>
</dbReference>
<dbReference type="Proteomes" id="UP000074294">
    <property type="component" value="Unassembled WGS sequence"/>
</dbReference>
<feature type="domain" description="Aldehyde ferredoxin oxidoreductase N-terminal" evidence="9">
    <location>
        <begin position="8"/>
        <end position="210"/>
    </location>
</feature>
<dbReference type="Gene3D" id="1.10.599.10">
    <property type="entry name" value="Aldehyde Ferredoxin Oxidoreductase Protein, subunit A, domain 3"/>
    <property type="match status" value="1"/>
</dbReference>
<evidence type="ECO:0000256" key="5">
    <source>
        <dbReference type="ARBA" id="ARBA00023002"/>
    </source>
</evidence>
<dbReference type="AlphaFoldDB" id="A0A147JY16"/>
<dbReference type="SMART" id="SM00790">
    <property type="entry name" value="AFOR_N"/>
    <property type="match status" value="1"/>
</dbReference>
<dbReference type="Gene3D" id="1.10.569.10">
    <property type="entry name" value="Aldehyde Ferredoxin Oxidoreductase Protein, subunit A, domain 2"/>
    <property type="match status" value="1"/>
</dbReference>
<evidence type="ECO:0000259" key="9">
    <source>
        <dbReference type="SMART" id="SM00790"/>
    </source>
</evidence>
<evidence type="ECO:0000256" key="8">
    <source>
        <dbReference type="ARBA" id="ARBA00049934"/>
    </source>
</evidence>
<comment type="caution">
    <text evidence="10">The sequence shown here is derived from an EMBL/GenBank/DDBJ whole genome shotgun (WGS) entry which is preliminary data.</text>
</comment>
<dbReference type="InterPro" id="IPR036503">
    <property type="entry name" value="Ald_Fedxn_OxRdtase_N_sf"/>
</dbReference>
<dbReference type="InterPro" id="IPR013984">
    <property type="entry name" value="Ald_Fedxn_OxRdtase_dom2"/>
</dbReference>
<dbReference type="GO" id="GO:0046872">
    <property type="term" value="F:metal ion binding"/>
    <property type="evidence" value="ECO:0007669"/>
    <property type="project" value="UniProtKB-KW"/>
</dbReference>
<evidence type="ECO:0000256" key="4">
    <source>
        <dbReference type="ARBA" id="ARBA00022723"/>
    </source>
</evidence>
<dbReference type="InterPro" id="IPR051919">
    <property type="entry name" value="W-dependent_AOR"/>
</dbReference>
<dbReference type="PANTHER" id="PTHR30038:SF0">
    <property type="entry name" value="TUNGSTEN-CONTAINING ALDEHYDE FERREDOXIN OXIDOREDUCTASE"/>
    <property type="match status" value="1"/>
</dbReference>